<reference evidence="1" key="1">
    <citation type="submission" date="2014-11" db="EMBL/GenBank/DDBJ databases">
        <authorList>
            <person name="Amaro Gonzalez C."/>
        </authorList>
    </citation>
    <scope>NUCLEOTIDE SEQUENCE</scope>
</reference>
<name>A0A0E9TJ45_ANGAN</name>
<proteinExistence type="predicted"/>
<protein>
    <submittedName>
        <fullName evidence="1">Uncharacterized protein</fullName>
    </submittedName>
</protein>
<dbReference type="AlphaFoldDB" id="A0A0E9TJ45"/>
<sequence length="34" mass="3941">MSVDWAFFNIKSLFNSQSQRIGRVTPLTHPVYVT</sequence>
<organism evidence="1">
    <name type="scientific">Anguilla anguilla</name>
    <name type="common">European freshwater eel</name>
    <name type="synonym">Muraena anguilla</name>
    <dbReference type="NCBI Taxonomy" id="7936"/>
    <lineage>
        <taxon>Eukaryota</taxon>
        <taxon>Metazoa</taxon>
        <taxon>Chordata</taxon>
        <taxon>Craniata</taxon>
        <taxon>Vertebrata</taxon>
        <taxon>Euteleostomi</taxon>
        <taxon>Actinopterygii</taxon>
        <taxon>Neopterygii</taxon>
        <taxon>Teleostei</taxon>
        <taxon>Anguilliformes</taxon>
        <taxon>Anguillidae</taxon>
        <taxon>Anguilla</taxon>
    </lineage>
</organism>
<dbReference type="EMBL" id="GBXM01054956">
    <property type="protein sequence ID" value="JAH53621.1"/>
    <property type="molecule type" value="Transcribed_RNA"/>
</dbReference>
<evidence type="ECO:0000313" key="1">
    <source>
        <dbReference type="EMBL" id="JAH53621.1"/>
    </source>
</evidence>
<reference evidence="1" key="2">
    <citation type="journal article" date="2015" name="Fish Shellfish Immunol.">
        <title>Early steps in the European eel (Anguilla anguilla)-Vibrio vulnificus interaction in the gills: Role of the RtxA13 toxin.</title>
        <authorList>
            <person name="Callol A."/>
            <person name="Pajuelo D."/>
            <person name="Ebbesson L."/>
            <person name="Teles M."/>
            <person name="MacKenzie S."/>
            <person name="Amaro C."/>
        </authorList>
    </citation>
    <scope>NUCLEOTIDE SEQUENCE</scope>
</reference>
<accession>A0A0E9TJ45</accession>